<evidence type="ECO:0000256" key="1">
    <source>
        <dbReference type="SAM" id="Phobius"/>
    </source>
</evidence>
<keyword evidence="1" id="KW-1133">Transmembrane helix</keyword>
<dbReference type="PANTHER" id="PTHR36833:SF1">
    <property type="entry name" value="INTEGRAL MEMBRANE TRANSPORT PROTEIN"/>
    <property type="match status" value="1"/>
</dbReference>
<sequence>MNSTEIRSRFPRILKSIRLYALYLRLSINAQAQYKSAFIIQSLGQLASSGMGFVGIWALLSRFGSFQTWNIYTIGVLYGLINTSFALAEAFGRGFDVFGSDFVRNREFDRLLSRPRSPILQLLGHEVRIKSLGRLLQGVFVLVFCLANAGDFTLGSFLVIVWCIVGGFFLFLGIFIIQATLSFWTIDGLEVMNGLTYGGVQAAQYPVDVYPGWIRFLFIFVVPFSAVAYFPTDVLLHYHDHWGVVEYVKAILPILGLIFFCISTFLFRVGISYYISERN</sequence>
<gene>
    <name evidence="2" type="ORF">ACFFP0_11935</name>
</gene>
<dbReference type="EMBL" id="JBHMAA010000014">
    <property type="protein sequence ID" value="MFB9949564.1"/>
    <property type="molecule type" value="Genomic_DNA"/>
</dbReference>
<feature type="transmembrane region" description="Helical" evidence="1">
    <location>
        <begin position="250"/>
        <end position="275"/>
    </location>
</feature>
<dbReference type="Pfam" id="PF06182">
    <property type="entry name" value="ABC2_membrane_6"/>
    <property type="match status" value="1"/>
</dbReference>
<evidence type="ECO:0000313" key="3">
    <source>
        <dbReference type="Proteomes" id="UP001589692"/>
    </source>
</evidence>
<proteinExistence type="predicted"/>
<comment type="caution">
    <text evidence="2">The sequence shown here is derived from an EMBL/GenBank/DDBJ whole genome shotgun (WGS) entry which is preliminary data.</text>
</comment>
<dbReference type="Proteomes" id="UP001589692">
    <property type="component" value="Unassembled WGS sequence"/>
</dbReference>
<organism evidence="2 3">
    <name type="scientific">Rhizobium puerariae</name>
    <dbReference type="NCBI Taxonomy" id="1585791"/>
    <lineage>
        <taxon>Bacteria</taxon>
        <taxon>Pseudomonadati</taxon>
        <taxon>Pseudomonadota</taxon>
        <taxon>Alphaproteobacteria</taxon>
        <taxon>Hyphomicrobiales</taxon>
        <taxon>Rhizobiaceae</taxon>
        <taxon>Rhizobium/Agrobacterium group</taxon>
        <taxon>Rhizobium</taxon>
    </lineage>
</organism>
<name>A0ABV6AG03_9HYPH</name>
<feature type="transmembrane region" description="Helical" evidence="1">
    <location>
        <begin position="132"/>
        <end position="150"/>
    </location>
</feature>
<feature type="transmembrane region" description="Helical" evidence="1">
    <location>
        <begin position="156"/>
        <end position="177"/>
    </location>
</feature>
<keyword evidence="3" id="KW-1185">Reference proteome</keyword>
<protein>
    <submittedName>
        <fullName evidence="2">ABC transporter permease</fullName>
    </submittedName>
</protein>
<dbReference type="RefSeq" id="WP_377260723.1">
    <property type="nucleotide sequence ID" value="NZ_JBHMAA010000014.1"/>
</dbReference>
<feature type="transmembrane region" description="Helical" evidence="1">
    <location>
        <begin position="69"/>
        <end position="88"/>
    </location>
</feature>
<evidence type="ECO:0000313" key="2">
    <source>
        <dbReference type="EMBL" id="MFB9949564.1"/>
    </source>
</evidence>
<accession>A0ABV6AG03</accession>
<dbReference type="PANTHER" id="PTHR36833">
    <property type="entry name" value="SLR0610 PROTEIN-RELATED"/>
    <property type="match status" value="1"/>
</dbReference>
<feature type="transmembrane region" description="Helical" evidence="1">
    <location>
        <begin position="213"/>
        <end position="230"/>
    </location>
</feature>
<reference evidence="2 3" key="1">
    <citation type="submission" date="2024-09" db="EMBL/GenBank/DDBJ databases">
        <authorList>
            <person name="Sun Q."/>
            <person name="Mori K."/>
        </authorList>
    </citation>
    <scope>NUCLEOTIDE SEQUENCE [LARGE SCALE GENOMIC DNA]</scope>
    <source>
        <strain evidence="2 3">TBRC 4938</strain>
    </source>
</reference>
<feature type="transmembrane region" description="Helical" evidence="1">
    <location>
        <begin position="43"/>
        <end position="63"/>
    </location>
</feature>
<keyword evidence="1" id="KW-0812">Transmembrane</keyword>
<keyword evidence="1" id="KW-0472">Membrane</keyword>
<dbReference type="InterPro" id="IPR010390">
    <property type="entry name" value="ABC-2_transporter-like"/>
</dbReference>